<reference evidence="3 4" key="1">
    <citation type="submission" date="2016-07" db="EMBL/GenBank/DDBJ databases">
        <title>Pervasive Adenine N6-methylation of Active Genes in Fungi.</title>
        <authorList>
            <consortium name="DOE Joint Genome Institute"/>
            <person name="Mondo S.J."/>
            <person name="Dannebaum R.O."/>
            <person name="Kuo R.C."/>
            <person name="Labutti K."/>
            <person name="Haridas S."/>
            <person name="Kuo A."/>
            <person name="Salamov A."/>
            <person name="Ahrendt S.R."/>
            <person name="Lipzen A."/>
            <person name="Sullivan W."/>
            <person name="Andreopoulos W.B."/>
            <person name="Clum A."/>
            <person name="Lindquist E."/>
            <person name="Daum C."/>
            <person name="Ramamoorthy G.K."/>
            <person name="Gryganskyi A."/>
            <person name="Culley D."/>
            <person name="Magnuson J.K."/>
            <person name="James T.Y."/>
            <person name="O'Malley M.A."/>
            <person name="Stajich J.E."/>
            <person name="Spatafora J.W."/>
            <person name="Visel A."/>
            <person name="Grigoriev I.V."/>
        </authorList>
    </citation>
    <scope>NUCLEOTIDE SEQUENCE [LARGE SCALE GENOMIC DNA]</scope>
    <source>
        <strain evidence="3 4">NRRL 3116</strain>
    </source>
</reference>
<name>A0A1Y2G9E2_9FUNG</name>
<dbReference type="GO" id="GO:0006913">
    <property type="term" value="P:nucleocytoplasmic transport"/>
    <property type="evidence" value="ECO:0007669"/>
    <property type="project" value="TreeGrafter"/>
</dbReference>
<dbReference type="PANTHER" id="PTHR14494:SF0">
    <property type="entry name" value="ALADIN"/>
    <property type="match status" value="1"/>
</dbReference>
<dbReference type="EMBL" id="MCFF01000054">
    <property type="protein sequence ID" value="ORZ04792.1"/>
    <property type="molecule type" value="Genomic_DNA"/>
</dbReference>
<evidence type="ECO:0000259" key="2">
    <source>
        <dbReference type="Pfam" id="PF12894"/>
    </source>
</evidence>
<dbReference type="GO" id="GO:0005643">
    <property type="term" value="C:nuclear pore"/>
    <property type="evidence" value="ECO:0007669"/>
    <property type="project" value="TreeGrafter"/>
</dbReference>
<dbReference type="SMART" id="SM00320">
    <property type="entry name" value="WD40"/>
    <property type="match status" value="5"/>
</dbReference>
<dbReference type="OrthoDB" id="10251741at2759"/>
<dbReference type="InterPro" id="IPR045139">
    <property type="entry name" value="Aladin"/>
</dbReference>
<dbReference type="Proteomes" id="UP000193648">
    <property type="component" value="Unassembled WGS sequence"/>
</dbReference>
<accession>A0A1Y2G9E2</accession>
<evidence type="ECO:0000313" key="4">
    <source>
        <dbReference type="Proteomes" id="UP000193648"/>
    </source>
</evidence>
<dbReference type="InterPro" id="IPR001680">
    <property type="entry name" value="WD40_rpt"/>
</dbReference>
<dbReference type="AlphaFoldDB" id="A0A1Y2G9E2"/>
<gene>
    <name evidence="3" type="ORF">BCR41DRAFT_362253</name>
</gene>
<dbReference type="PANTHER" id="PTHR14494">
    <property type="entry name" value="ALADIN/ADRACALIN/AAAS"/>
    <property type="match status" value="1"/>
</dbReference>
<feature type="domain" description="Anaphase-promoting complex subunit 4-like WD40" evidence="2">
    <location>
        <begin position="145"/>
        <end position="205"/>
    </location>
</feature>
<proteinExistence type="predicted"/>
<comment type="caution">
    <text evidence="3">The sequence shown here is derived from an EMBL/GenBank/DDBJ whole genome shotgun (WGS) entry which is preliminary data.</text>
</comment>
<feature type="region of interest" description="Disordered" evidence="1">
    <location>
        <begin position="540"/>
        <end position="565"/>
    </location>
</feature>
<sequence>MHGTIDYSDALSLPPKGHVTIGESNSALVHVSGPEDPKLKSFIKRHGQLNAALTMPSRGVHIPQFHKVNAAVDELLDTARDSGLIPQPILEKIEELAKQWDLDAILNSAGAVYKKAWDAYIKISGSFDTIVHRDKLAKFLIRKVAWHPHQPLLAIALWNDSVWVYDLSVESWYSCGLSYPSQDRITTLQWKPMSGVVLAVGCEAGVALWHVFRDHTPSGIEAAWAEPTNPLKDHPSVLLSQTYNTPTRATNRGQDTAWVGLSLFKDLGGVDQMAWDPRGELLAVASSNSSTVYIRESVTKELTELRLSFRPTPPQIIRSVRKVAEIASNIKEAIKLATKPDQPEDIAPTHDHGHMGPTVCSMVWSPCGKYLLVAYLSEVARIYEAATWDYVELKDLKGAIQSTCWTPDGHNLIFSLRGDDLIRAVHFEKRAGELTWIPLNQVKMSLRHADIEGYKNAVQNEDKSGDHSGLREHFWKRLGNRNLDALTEFGAIEELTLDPHGERLIVRFENTDLLGVVIVRPTGSMLRDLDIFMPTGFIEGPGWSDGEESSTDEDRGGEAERKEKPDAVTMAFTRHSKGGSILSIAWESGRINFVPFYYLTQNEVDSL</sequence>
<evidence type="ECO:0000256" key="1">
    <source>
        <dbReference type="SAM" id="MobiDB-lite"/>
    </source>
</evidence>
<dbReference type="STRING" id="64571.A0A1Y2G9E2"/>
<dbReference type="RefSeq" id="XP_021876729.1">
    <property type="nucleotide sequence ID" value="XM_022025690.1"/>
</dbReference>
<dbReference type="InterPro" id="IPR036322">
    <property type="entry name" value="WD40_repeat_dom_sf"/>
</dbReference>
<dbReference type="Gene3D" id="2.130.10.10">
    <property type="entry name" value="YVTN repeat-like/Quinoprotein amine dehydrogenase"/>
    <property type="match status" value="2"/>
</dbReference>
<evidence type="ECO:0000313" key="3">
    <source>
        <dbReference type="EMBL" id="ORZ04792.1"/>
    </source>
</evidence>
<organism evidence="3 4">
    <name type="scientific">Lobosporangium transversale</name>
    <dbReference type="NCBI Taxonomy" id="64571"/>
    <lineage>
        <taxon>Eukaryota</taxon>
        <taxon>Fungi</taxon>
        <taxon>Fungi incertae sedis</taxon>
        <taxon>Mucoromycota</taxon>
        <taxon>Mortierellomycotina</taxon>
        <taxon>Mortierellomycetes</taxon>
        <taxon>Mortierellales</taxon>
        <taxon>Mortierellaceae</taxon>
        <taxon>Lobosporangium</taxon>
    </lineage>
</organism>
<dbReference type="Pfam" id="PF12894">
    <property type="entry name" value="ANAPC4_WD40"/>
    <property type="match status" value="1"/>
</dbReference>
<keyword evidence="4" id="KW-1185">Reference proteome</keyword>
<dbReference type="GeneID" id="33567533"/>
<protein>
    <submittedName>
        <fullName evidence="3">WD40-repeat-containing domain protein</fullName>
    </submittedName>
</protein>
<dbReference type="InParanoid" id="A0A1Y2G9E2"/>
<feature type="compositionally biased region" description="Basic and acidic residues" evidence="1">
    <location>
        <begin position="552"/>
        <end position="565"/>
    </location>
</feature>
<dbReference type="InterPro" id="IPR015943">
    <property type="entry name" value="WD40/YVTN_repeat-like_dom_sf"/>
</dbReference>
<dbReference type="InterPro" id="IPR024977">
    <property type="entry name" value="Apc4-like_WD40_dom"/>
</dbReference>
<dbReference type="SUPFAM" id="SSF50978">
    <property type="entry name" value="WD40 repeat-like"/>
    <property type="match status" value="1"/>
</dbReference>